<keyword evidence="3" id="KW-1185">Reference proteome</keyword>
<name>A0AAV4QMS1_9ARAC</name>
<proteinExistence type="predicted"/>
<gene>
    <name evidence="2" type="ORF">CDAR_471191</name>
</gene>
<feature type="region of interest" description="Disordered" evidence="1">
    <location>
        <begin position="82"/>
        <end position="102"/>
    </location>
</feature>
<accession>A0AAV4QMS1</accession>
<reference evidence="2 3" key="1">
    <citation type="submission" date="2021-06" db="EMBL/GenBank/DDBJ databases">
        <title>Caerostris darwini draft genome.</title>
        <authorList>
            <person name="Kono N."/>
            <person name="Arakawa K."/>
        </authorList>
    </citation>
    <scope>NUCLEOTIDE SEQUENCE [LARGE SCALE GENOMIC DNA]</scope>
</reference>
<evidence type="ECO:0000256" key="1">
    <source>
        <dbReference type="SAM" id="MobiDB-lite"/>
    </source>
</evidence>
<protein>
    <submittedName>
        <fullName evidence="2">Uncharacterized protein</fullName>
    </submittedName>
</protein>
<evidence type="ECO:0000313" key="3">
    <source>
        <dbReference type="Proteomes" id="UP001054837"/>
    </source>
</evidence>
<dbReference type="EMBL" id="BPLQ01004730">
    <property type="protein sequence ID" value="GIY10231.1"/>
    <property type="molecule type" value="Genomic_DNA"/>
</dbReference>
<organism evidence="2 3">
    <name type="scientific">Caerostris darwini</name>
    <dbReference type="NCBI Taxonomy" id="1538125"/>
    <lineage>
        <taxon>Eukaryota</taxon>
        <taxon>Metazoa</taxon>
        <taxon>Ecdysozoa</taxon>
        <taxon>Arthropoda</taxon>
        <taxon>Chelicerata</taxon>
        <taxon>Arachnida</taxon>
        <taxon>Araneae</taxon>
        <taxon>Araneomorphae</taxon>
        <taxon>Entelegynae</taxon>
        <taxon>Araneoidea</taxon>
        <taxon>Araneidae</taxon>
        <taxon>Caerostris</taxon>
    </lineage>
</organism>
<dbReference type="AlphaFoldDB" id="A0AAV4QMS1"/>
<dbReference type="Proteomes" id="UP001054837">
    <property type="component" value="Unassembled WGS sequence"/>
</dbReference>
<evidence type="ECO:0000313" key="2">
    <source>
        <dbReference type="EMBL" id="GIY10231.1"/>
    </source>
</evidence>
<comment type="caution">
    <text evidence="2">The sequence shown here is derived from an EMBL/GenBank/DDBJ whole genome shotgun (WGS) entry which is preliminary data.</text>
</comment>
<sequence length="102" mass="10900">MNLKNVIQTLREGELISETICQTFVLEERESIAQSDSASLQTGEILRSSIVSDLIPGRRHESPADGNLLDSQSASLDHAISATEISPNPEGTVGLSVKAMGH</sequence>